<gene>
    <name evidence="2" type="ORF">FF011L_53200</name>
</gene>
<protein>
    <submittedName>
        <fullName evidence="2">Uncharacterized protein</fullName>
    </submittedName>
</protein>
<name>A0A517MNP4_9BACT</name>
<feature type="chain" id="PRO_5022026276" evidence="1">
    <location>
        <begin position="36"/>
        <end position="734"/>
    </location>
</feature>
<dbReference type="Proteomes" id="UP000320672">
    <property type="component" value="Chromosome"/>
</dbReference>
<evidence type="ECO:0000313" key="3">
    <source>
        <dbReference type="Proteomes" id="UP000320672"/>
    </source>
</evidence>
<dbReference type="EMBL" id="CP036262">
    <property type="protein sequence ID" value="QDS96508.1"/>
    <property type="molecule type" value="Genomic_DNA"/>
</dbReference>
<evidence type="ECO:0000256" key="1">
    <source>
        <dbReference type="SAM" id="SignalP"/>
    </source>
</evidence>
<keyword evidence="3" id="KW-1185">Reference proteome</keyword>
<dbReference type="KEGG" id="rml:FF011L_53200"/>
<feature type="signal peptide" evidence="1">
    <location>
        <begin position="1"/>
        <end position="35"/>
    </location>
</feature>
<sequence precursor="true">MRHIPFPTIAWPRLARFALCLCLANLFLPNRSASAQLPVIELRSLSQSIFAPGGEYEVAVAAGSHTDESEQLEFSHPGIVATVLMAAPQPLTNAETKRYGNFRVTLSPDVPEGRYEVRAIGRFGISNPRSILVDKGAQPIRPVQSDPSSASPLALDAVYFNHATSQSRNFYSLPVVAGKEYLVRLMTHSIDSRMLASASLINRKAQTIRSVIGTDYSDLEFAFIAEETAPLTIMIHDALYRGGPDYSYGLQVTESTDSDSPPSSIAQHPLVISAPALQPIRVAESDTTVNLQVPGAVESDFDSPTDQDQFICKLQKASPVTIEVVSQRLGEPTDVRMVVERAIDDAAGVRTWQRVATAEDSHNVTDAVIRLATNDPILNFTPPEDGDYRITLTDLDTGLSLGSVQRYQLSVAPPNDSWELAAYHVYPNKDANVSRPTGAHLARGGALTIRVFAIRNQMTAPIKVTIPDLPPGLSCPPAWIASNQNQTDLIVTASAEAPIQQAEFQVQGIAMDGTGIEAAGDKEASDPASSAPANPAPAKRIAKSVTVVWEKDGYRPTAHTRLTDSLAIASSELDVYPVSIDPASTEPITTAKGTKPKVLIKVQRQEGSKDAIVLRGKNLPAGVAAGDLTIPADKSEAEWTIDVTANAKPGTYTFWGQGETKVKFAVNPQSLTRATKLRDDLKTMRADESRADEHAAIDKAIAEAEKQIESITKQTAVKDFTVYVPSSLITLVVQ</sequence>
<organism evidence="2 3">
    <name type="scientific">Roseimaritima multifibrata</name>
    <dbReference type="NCBI Taxonomy" id="1930274"/>
    <lineage>
        <taxon>Bacteria</taxon>
        <taxon>Pseudomonadati</taxon>
        <taxon>Planctomycetota</taxon>
        <taxon>Planctomycetia</taxon>
        <taxon>Pirellulales</taxon>
        <taxon>Pirellulaceae</taxon>
        <taxon>Roseimaritima</taxon>
    </lineage>
</organism>
<accession>A0A517MNP4</accession>
<dbReference type="AlphaFoldDB" id="A0A517MNP4"/>
<evidence type="ECO:0000313" key="2">
    <source>
        <dbReference type="EMBL" id="QDS96508.1"/>
    </source>
</evidence>
<dbReference type="OrthoDB" id="237792at2"/>
<proteinExistence type="predicted"/>
<dbReference type="RefSeq" id="WP_145354641.1">
    <property type="nucleotide sequence ID" value="NZ_CP036262.1"/>
</dbReference>
<reference evidence="2 3" key="1">
    <citation type="submission" date="2019-02" db="EMBL/GenBank/DDBJ databases">
        <title>Deep-cultivation of Planctomycetes and their phenomic and genomic characterization uncovers novel biology.</title>
        <authorList>
            <person name="Wiegand S."/>
            <person name="Jogler M."/>
            <person name="Boedeker C."/>
            <person name="Pinto D."/>
            <person name="Vollmers J."/>
            <person name="Rivas-Marin E."/>
            <person name="Kohn T."/>
            <person name="Peeters S.H."/>
            <person name="Heuer A."/>
            <person name="Rast P."/>
            <person name="Oberbeckmann S."/>
            <person name="Bunk B."/>
            <person name="Jeske O."/>
            <person name="Meyerdierks A."/>
            <person name="Storesund J.E."/>
            <person name="Kallscheuer N."/>
            <person name="Luecker S."/>
            <person name="Lage O.M."/>
            <person name="Pohl T."/>
            <person name="Merkel B.J."/>
            <person name="Hornburger P."/>
            <person name="Mueller R.-W."/>
            <person name="Bruemmer F."/>
            <person name="Labrenz M."/>
            <person name="Spormann A.M."/>
            <person name="Op den Camp H."/>
            <person name="Overmann J."/>
            <person name="Amann R."/>
            <person name="Jetten M.S.M."/>
            <person name="Mascher T."/>
            <person name="Medema M.H."/>
            <person name="Devos D.P."/>
            <person name="Kaster A.-K."/>
            <person name="Ovreas L."/>
            <person name="Rohde M."/>
            <person name="Galperin M.Y."/>
            <person name="Jogler C."/>
        </authorList>
    </citation>
    <scope>NUCLEOTIDE SEQUENCE [LARGE SCALE GENOMIC DNA]</scope>
    <source>
        <strain evidence="2 3">FF011L</strain>
    </source>
</reference>
<keyword evidence="1" id="KW-0732">Signal</keyword>